<feature type="compositionally biased region" description="Basic residues" evidence="1">
    <location>
        <begin position="437"/>
        <end position="451"/>
    </location>
</feature>
<protein>
    <recommendedName>
        <fullName evidence="2">MalT-like winged helix domain-containing protein</fullName>
    </recommendedName>
</protein>
<name>A0A418W987_9PROT</name>
<accession>A0A418W987</accession>
<proteinExistence type="predicted"/>
<dbReference type="InterPro" id="IPR059106">
    <property type="entry name" value="WHD_MalT"/>
</dbReference>
<evidence type="ECO:0000313" key="3">
    <source>
        <dbReference type="EMBL" id="RJF86494.1"/>
    </source>
</evidence>
<dbReference type="EMBL" id="QYUK01000011">
    <property type="protein sequence ID" value="RJF86494.1"/>
    <property type="molecule type" value="Genomic_DNA"/>
</dbReference>
<dbReference type="AlphaFoldDB" id="A0A418W987"/>
<evidence type="ECO:0000313" key="4">
    <source>
        <dbReference type="Proteomes" id="UP000284605"/>
    </source>
</evidence>
<feature type="domain" description="MalT-like winged helix" evidence="2">
    <location>
        <begin position="195"/>
        <end position="272"/>
    </location>
</feature>
<evidence type="ECO:0000259" key="2">
    <source>
        <dbReference type="Pfam" id="PF25873"/>
    </source>
</evidence>
<dbReference type="Pfam" id="PF25873">
    <property type="entry name" value="WHD_MalT"/>
    <property type="match status" value="1"/>
</dbReference>
<dbReference type="Proteomes" id="UP000284605">
    <property type="component" value="Unassembled WGS sequence"/>
</dbReference>
<feature type="region of interest" description="Disordered" evidence="1">
    <location>
        <begin position="437"/>
        <end position="466"/>
    </location>
</feature>
<sequence length="517" mass="56862">MLGDARAALEMQGVPLAFLACEPDCADPEIFAERLRLATGAAPVPITPESVIAGLCGTGPNRQTAYLLIDDFHHADHKSQRQLIVESFHRANGSIRVLATARHRFRCGMGSLLIDGKMEEIGLAELAFTPSEARAQFPATLRPDEEKALDSIIRRADGWGAALAVVKRRLARGERLSEIAGAYSSTMREFTAYFEDALALVPPEMAELLLTIAPLEILAPDLVEAVTGRQAEFSLMRAVDACPFVTFDKGIFSIHPLFRTYLAAVARHRDPQMVDLVLLTAADWHESRHDWIAAASCRLRAGHGEAAARLLCRHADEIFAREGKSESLISMIQQLAPIISRSPENLFWISRSVVFHGDFGRAARLIDDPDTVSGGASPLRMQLINILLAFGFEEFDRVRQEGARWLVEAEDAAPSIGPRLRSHWRCRAWPSLIRSGRQRRSISHAPRRRRTTANISAPGSPSSPPCNRWKPACRWMPCASSSTFCRKSIQAPPSGRPSNSCGRPVSTTTVLSIGRQG</sequence>
<gene>
    <name evidence="3" type="ORF">D3874_05195</name>
</gene>
<reference evidence="3 4" key="1">
    <citation type="submission" date="2018-09" db="EMBL/GenBank/DDBJ databases">
        <authorList>
            <person name="Zhu H."/>
        </authorList>
    </citation>
    <scope>NUCLEOTIDE SEQUENCE [LARGE SCALE GENOMIC DNA]</scope>
    <source>
        <strain evidence="3 4">K1W22B-8</strain>
    </source>
</reference>
<evidence type="ECO:0000256" key="1">
    <source>
        <dbReference type="SAM" id="MobiDB-lite"/>
    </source>
</evidence>
<comment type="caution">
    <text evidence="3">The sequence shown here is derived from an EMBL/GenBank/DDBJ whole genome shotgun (WGS) entry which is preliminary data.</text>
</comment>
<feature type="region of interest" description="Disordered" evidence="1">
    <location>
        <begin position="489"/>
        <end position="517"/>
    </location>
</feature>
<keyword evidence="4" id="KW-1185">Reference proteome</keyword>
<feature type="compositionally biased region" description="Polar residues" evidence="1">
    <location>
        <begin position="496"/>
        <end position="511"/>
    </location>
</feature>
<organism evidence="3 4">
    <name type="scientific">Oleomonas cavernae</name>
    <dbReference type="NCBI Taxonomy" id="2320859"/>
    <lineage>
        <taxon>Bacteria</taxon>
        <taxon>Pseudomonadati</taxon>
        <taxon>Pseudomonadota</taxon>
        <taxon>Alphaproteobacteria</taxon>
        <taxon>Acetobacterales</taxon>
        <taxon>Acetobacteraceae</taxon>
        <taxon>Oleomonas</taxon>
    </lineage>
</organism>
<dbReference type="PROSITE" id="PS51257">
    <property type="entry name" value="PROKAR_LIPOPROTEIN"/>
    <property type="match status" value="1"/>
</dbReference>